<protein>
    <submittedName>
        <fullName evidence="1">Uncharacterized protein</fullName>
    </submittedName>
</protein>
<comment type="caution">
    <text evidence="1">The sequence shown here is derived from an EMBL/GenBank/DDBJ whole genome shotgun (WGS) entry which is preliminary data.</text>
</comment>
<sequence>MWAVQTLSGSSWHNGAIADFPAEWRQSENAVIQSAIAR</sequence>
<keyword evidence="2" id="KW-1185">Reference proteome</keyword>
<accession>A0A0C2YNL2</accession>
<name>A0A0C2YNL2_PARME</name>
<evidence type="ECO:0000313" key="1">
    <source>
        <dbReference type="EMBL" id="KIL96693.1"/>
    </source>
</evidence>
<reference evidence="1 2" key="1">
    <citation type="submission" date="2015-01" db="EMBL/GenBank/DDBJ databases">
        <title>Genome Sequence of Magnetospirillum magnetotacticum Strain MS-1.</title>
        <authorList>
            <person name="Marinov G.K."/>
            <person name="Smalley M.D."/>
            <person name="DeSalvo G."/>
        </authorList>
    </citation>
    <scope>NUCLEOTIDE SEQUENCE [LARGE SCALE GENOMIC DNA]</scope>
    <source>
        <strain evidence="1 2">MS-1</strain>
    </source>
</reference>
<proteinExistence type="predicted"/>
<gene>
    <name evidence="1" type="ORF">CCC_01559</name>
</gene>
<dbReference type="AlphaFoldDB" id="A0A0C2YNL2"/>
<evidence type="ECO:0000313" key="2">
    <source>
        <dbReference type="Proteomes" id="UP000031971"/>
    </source>
</evidence>
<organism evidence="1 2">
    <name type="scientific">Paramagnetospirillum magnetotacticum MS-1</name>
    <dbReference type="NCBI Taxonomy" id="272627"/>
    <lineage>
        <taxon>Bacteria</taxon>
        <taxon>Pseudomonadati</taxon>
        <taxon>Pseudomonadota</taxon>
        <taxon>Alphaproteobacteria</taxon>
        <taxon>Rhodospirillales</taxon>
        <taxon>Magnetospirillaceae</taxon>
        <taxon>Paramagnetospirillum</taxon>
    </lineage>
</organism>
<dbReference type="Proteomes" id="UP000031971">
    <property type="component" value="Unassembled WGS sequence"/>
</dbReference>
<dbReference type="EMBL" id="JXSL01000035">
    <property type="protein sequence ID" value="KIL96693.1"/>
    <property type="molecule type" value="Genomic_DNA"/>
</dbReference>